<reference evidence="2" key="1">
    <citation type="submission" date="2021-06" db="EMBL/GenBank/DDBJ databases">
        <authorList>
            <person name="Kallberg Y."/>
            <person name="Tangrot J."/>
            <person name="Rosling A."/>
        </authorList>
    </citation>
    <scope>NUCLEOTIDE SEQUENCE</scope>
    <source>
        <strain evidence="2">IA702</strain>
    </source>
</reference>
<gene>
    <name evidence="2" type="ORF">POCULU_LOCUS5531</name>
</gene>
<keyword evidence="1" id="KW-0472">Membrane</keyword>
<organism evidence="2 3">
    <name type="scientific">Paraglomus occultum</name>
    <dbReference type="NCBI Taxonomy" id="144539"/>
    <lineage>
        <taxon>Eukaryota</taxon>
        <taxon>Fungi</taxon>
        <taxon>Fungi incertae sedis</taxon>
        <taxon>Mucoromycota</taxon>
        <taxon>Glomeromycotina</taxon>
        <taxon>Glomeromycetes</taxon>
        <taxon>Paraglomerales</taxon>
        <taxon>Paraglomeraceae</taxon>
        <taxon>Paraglomus</taxon>
    </lineage>
</organism>
<feature type="transmembrane region" description="Helical" evidence="1">
    <location>
        <begin position="18"/>
        <end position="39"/>
    </location>
</feature>
<name>A0A9N9BE14_9GLOM</name>
<proteinExistence type="predicted"/>
<dbReference type="Proteomes" id="UP000789572">
    <property type="component" value="Unassembled WGS sequence"/>
</dbReference>
<feature type="non-terminal residue" evidence="2">
    <location>
        <position position="1"/>
    </location>
</feature>
<keyword evidence="3" id="KW-1185">Reference proteome</keyword>
<accession>A0A9N9BE14</accession>
<evidence type="ECO:0000256" key="1">
    <source>
        <dbReference type="SAM" id="Phobius"/>
    </source>
</evidence>
<protein>
    <submittedName>
        <fullName evidence="2">8333_t:CDS:1</fullName>
    </submittedName>
</protein>
<keyword evidence="1" id="KW-0812">Transmembrane</keyword>
<comment type="caution">
    <text evidence="2">The sequence shown here is derived from an EMBL/GenBank/DDBJ whole genome shotgun (WGS) entry which is preliminary data.</text>
</comment>
<dbReference type="AlphaFoldDB" id="A0A9N9BE14"/>
<sequence>VVELRNESSTKVSKNWEVLGLIVAIGNLLSMVIFTTYLPKQLSERGITRGAFW</sequence>
<evidence type="ECO:0000313" key="3">
    <source>
        <dbReference type="Proteomes" id="UP000789572"/>
    </source>
</evidence>
<keyword evidence="1" id="KW-1133">Transmembrane helix</keyword>
<dbReference type="OrthoDB" id="2411882at2759"/>
<dbReference type="EMBL" id="CAJVPJ010000864">
    <property type="protein sequence ID" value="CAG8561465.1"/>
    <property type="molecule type" value="Genomic_DNA"/>
</dbReference>
<evidence type="ECO:0000313" key="2">
    <source>
        <dbReference type="EMBL" id="CAG8561465.1"/>
    </source>
</evidence>